<evidence type="ECO:0000259" key="5">
    <source>
        <dbReference type="PROSITE" id="PS50280"/>
    </source>
</evidence>
<dbReference type="PANTHER" id="PTHR46165:SF6">
    <property type="entry name" value="SET AND MYND DOMAIN-CONTAINING PROTEIN 4-LIKE PROTEIN"/>
    <property type="match status" value="1"/>
</dbReference>
<dbReference type="Pfam" id="PF00856">
    <property type="entry name" value="SET"/>
    <property type="match status" value="1"/>
</dbReference>
<sequence length="730" mass="81736">MNLLGSREFLNQLITSSDLPTLFQTTKSNQERLNIVFEHLKKEGAFLEYVKGLNERDVKNYELSFDAKSAGIKDFAAKSCHSALLSTNESLSLAPKSADFLPHLYGNRSAILFDLKCYQDCIVNIEIALASAPPNLIPKLLFRKAKCLICLNKHEEAKSVYEHCYEEMERHLSAIRSDRSDPEVKQYEKMRDRLTKSWTDLSEDKCLEGTPTEGARNEKSAYKNHQGTLKEGAGKKESDCEDRRLDLTLPGKNADFPVASAQIALSANSQFGRSVFATQDIPPGQLIVVEPARVSAPCPARQIRLTHCHFCLKRTLNCSVPCDRCDALFCNESCRRRSYESSHQAECRVLQAVRQMPLFGMVETLALRFCLQETKQGRDIDALWAKLPTLPAAETPDENAGSLAPVVILNETEKGNTLEVDSGKNGGHSAPPVLPNKAGKDGSFAVTSDLAFLLETNEPSRSSADMVARVFKATVLCQLLRLNVLFPGDETVPFGPQARRFGALLVHYFQAVACNAHDINMFFTSRECPMGEQVQIGSGLYPFCSMFNHSCDPNVVRHSTDGTIVLVTTLKAVRKGEQLFDNYGCHFATHTKAERQAYLWEQYRFHCACQACVEDFPLYSPEEVEEPFTFGEKPFTFGVATFGGASPDGLKEELRRSAERFKTVLSEMVANGHNLSDVRGKYEVCVRHLKLINEWVARPHREFEKCQETYKRILCYLTNCAALQDGEEIP</sequence>
<dbReference type="GO" id="GO:0032259">
    <property type="term" value="P:methylation"/>
    <property type="evidence" value="ECO:0007669"/>
    <property type="project" value="UniProtKB-KW"/>
</dbReference>
<protein>
    <submittedName>
        <fullName evidence="7">SET and MYND domain-containing protein 4-like</fullName>
    </submittedName>
</protein>
<dbReference type="SUPFAM" id="SSF48452">
    <property type="entry name" value="TPR-like"/>
    <property type="match status" value="1"/>
</dbReference>
<organism evidence="6 7">
    <name type="scientific">Diaphorina citri</name>
    <name type="common">Asian citrus psyllid</name>
    <dbReference type="NCBI Taxonomy" id="121845"/>
    <lineage>
        <taxon>Eukaryota</taxon>
        <taxon>Metazoa</taxon>
        <taxon>Ecdysozoa</taxon>
        <taxon>Arthropoda</taxon>
        <taxon>Hexapoda</taxon>
        <taxon>Insecta</taxon>
        <taxon>Pterygota</taxon>
        <taxon>Neoptera</taxon>
        <taxon>Paraneoptera</taxon>
        <taxon>Hemiptera</taxon>
        <taxon>Sternorrhyncha</taxon>
        <taxon>Psylloidea</taxon>
        <taxon>Psyllidae</taxon>
        <taxon>Diaphorininae</taxon>
        <taxon>Diaphorina</taxon>
    </lineage>
</organism>
<dbReference type="OMA" id="GCHFATH"/>
<dbReference type="Gene3D" id="1.25.40.10">
    <property type="entry name" value="Tetratricopeptide repeat domain"/>
    <property type="match status" value="1"/>
</dbReference>
<dbReference type="OrthoDB" id="5945798at2759"/>
<dbReference type="GO" id="GO:0008276">
    <property type="term" value="F:protein methyltransferase activity"/>
    <property type="evidence" value="ECO:0007669"/>
    <property type="project" value="UniProtKB-ARBA"/>
</dbReference>
<dbReference type="InterPro" id="IPR052097">
    <property type="entry name" value="SET-MYND_domain_protein"/>
</dbReference>
<dbReference type="PROSITE" id="PS50280">
    <property type="entry name" value="SET"/>
    <property type="match status" value="1"/>
</dbReference>
<accession>A0A1S3DD89</accession>
<dbReference type="PaxDb" id="121845-A0A1S3DD89"/>
<dbReference type="GO" id="GO:0008170">
    <property type="term" value="F:N-methyltransferase activity"/>
    <property type="evidence" value="ECO:0007669"/>
    <property type="project" value="UniProtKB-ARBA"/>
</dbReference>
<dbReference type="Gene3D" id="2.170.270.10">
    <property type="entry name" value="SET domain"/>
    <property type="match status" value="1"/>
</dbReference>
<evidence type="ECO:0000256" key="3">
    <source>
        <dbReference type="ARBA" id="ARBA00022691"/>
    </source>
</evidence>
<dbReference type="SUPFAM" id="SSF82199">
    <property type="entry name" value="SET domain"/>
    <property type="match status" value="1"/>
</dbReference>
<dbReference type="GO" id="GO:0005634">
    <property type="term" value="C:nucleus"/>
    <property type="evidence" value="ECO:0007669"/>
    <property type="project" value="TreeGrafter"/>
</dbReference>
<keyword evidence="6" id="KW-1185">Reference proteome</keyword>
<feature type="domain" description="SET" evidence="5">
    <location>
        <begin position="256"/>
        <end position="584"/>
    </location>
</feature>
<evidence type="ECO:0000256" key="4">
    <source>
        <dbReference type="SAM" id="MobiDB-lite"/>
    </source>
</evidence>
<keyword evidence="3" id="KW-0949">S-adenosyl-L-methionine</keyword>
<feature type="region of interest" description="Disordered" evidence="4">
    <location>
        <begin position="207"/>
        <end position="239"/>
    </location>
</feature>
<dbReference type="AlphaFoldDB" id="A0A1S3DD89"/>
<dbReference type="InterPro" id="IPR001214">
    <property type="entry name" value="SET_dom"/>
</dbReference>
<evidence type="ECO:0000256" key="1">
    <source>
        <dbReference type="ARBA" id="ARBA00022603"/>
    </source>
</evidence>
<dbReference type="InterPro" id="IPR044421">
    <property type="entry name" value="SMYD4_SET"/>
</dbReference>
<dbReference type="GO" id="GO:0008757">
    <property type="term" value="F:S-adenosylmethionine-dependent methyltransferase activity"/>
    <property type="evidence" value="ECO:0007669"/>
    <property type="project" value="UniProtKB-ARBA"/>
</dbReference>
<gene>
    <name evidence="7" type="primary">LOC103515491</name>
</gene>
<dbReference type="Proteomes" id="UP000079169">
    <property type="component" value="Unplaced"/>
</dbReference>
<evidence type="ECO:0000313" key="6">
    <source>
        <dbReference type="Proteomes" id="UP000079169"/>
    </source>
</evidence>
<dbReference type="PANTHER" id="PTHR46165">
    <property type="entry name" value="SET AND MYND DOMAIN-CONTAINING PROTEIN 4"/>
    <property type="match status" value="1"/>
</dbReference>
<dbReference type="KEGG" id="dci:103515491"/>
<keyword evidence="2" id="KW-0808">Transferase</keyword>
<evidence type="ECO:0000256" key="2">
    <source>
        <dbReference type="ARBA" id="ARBA00022679"/>
    </source>
</evidence>
<evidence type="ECO:0000313" key="7">
    <source>
        <dbReference type="RefSeq" id="XP_008478651.1"/>
    </source>
</evidence>
<reference evidence="7" key="1">
    <citation type="submission" date="2025-08" db="UniProtKB">
        <authorList>
            <consortium name="RefSeq"/>
        </authorList>
    </citation>
    <scope>IDENTIFICATION</scope>
</reference>
<dbReference type="InterPro" id="IPR011990">
    <property type="entry name" value="TPR-like_helical_dom_sf"/>
</dbReference>
<name>A0A1S3DD89_DIACI</name>
<dbReference type="InterPro" id="IPR046341">
    <property type="entry name" value="SET_dom_sf"/>
</dbReference>
<dbReference type="GO" id="GO:0005737">
    <property type="term" value="C:cytoplasm"/>
    <property type="evidence" value="ECO:0007669"/>
    <property type="project" value="TreeGrafter"/>
</dbReference>
<dbReference type="SMART" id="SM00317">
    <property type="entry name" value="SET"/>
    <property type="match status" value="1"/>
</dbReference>
<dbReference type="RefSeq" id="XP_008478651.1">
    <property type="nucleotide sequence ID" value="XM_008480429.3"/>
</dbReference>
<dbReference type="GeneID" id="103515491"/>
<keyword evidence="1" id="KW-0489">Methyltransferase</keyword>
<dbReference type="CDD" id="cd10536">
    <property type="entry name" value="SET_SMYD4"/>
    <property type="match status" value="1"/>
</dbReference>
<proteinExistence type="predicted"/>
<dbReference type="STRING" id="121845.A0A1S3DD89"/>
<dbReference type="GO" id="GO:0042826">
    <property type="term" value="F:histone deacetylase binding"/>
    <property type="evidence" value="ECO:0007669"/>
    <property type="project" value="TreeGrafter"/>
</dbReference>